<dbReference type="EC" id="1.1.99.24" evidence="3"/>
<evidence type="ECO:0000256" key="2">
    <source>
        <dbReference type="ARBA" id="ARBA00010005"/>
    </source>
</evidence>
<sequence length="434" mass="47488">MTGMEASFLASTEANDSVFVINIPRVKFGIGSAKEIAHEASRLGMKSVLMVVGKKIAETKLYEETRSSLENGGLEVHVSTDVRVEPEDAELIRAYQAIKGMRLDGFIALGGGSTIDTAKILNLLYTYPRDIMDYVNRPIGRGLSPPGPLKPMIAVPTTAGTGSENTNVTIFDIHSMRVKTGISNQHMRPTVAVVDPLTTLSLPPMVTASSGLDVLNHAIESFTSHPYTAREKPHSPDERPVYSGATPISDIFARQAIMWVHRYLRRAVADPLDIEARYYMMLGASIAGIGFGHAGVHVPHAMAYPIAGMVREWHPEDYDFGYPISPHGISTAIPASYTFRYLAPSSHERFGEVAEILGIGHREMGSKELSDALFEYYVHLLEDLGIPTKLGDLGFRSSDVPGLVDGTLAQQRLLSLSPKRVGRRDLERLFGEMV</sequence>
<dbReference type="InterPro" id="IPR042157">
    <property type="entry name" value="HOT"/>
</dbReference>
<comment type="similarity">
    <text evidence="2">Belongs to the iron-containing alcohol dehydrogenase family. Hydroxyacid-oxoacid transhydrogenase subfamily.</text>
</comment>
<keyword evidence="5" id="KW-0560">Oxidoreductase</keyword>
<dbReference type="InterPro" id="IPR056798">
    <property type="entry name" value="ADH_Fe_C"/>
</dbReference>
<name>A0AA37BRX3_9ARCH</name>
<dbReference type="Gene3D" id="3.40.50.1970">
    <property type="match status" value="1"/>
</dbReference>
<dbReference type="GO" id="GO:0046872">
    <property type="term" value="F:metal ion binding"/>
    <property type="evidence" value="ECO:0007669"/>
    <property type="project" value="InterPro"/>
</dbReference>
<dbReference type="InterPro" id="IPR001670">
    <property type="entry name" value="ADH_Fe/GldA"/>
</dbReference>
<proteinExistence type="inferred from homology"/>
<dbReference type="InterPro" id="IPR039697">
    <property type="entry name" value="Alcohol_dehydrogenase_Fe"/>
</dbReference>
<dbReference type="SUPFAM" id="SSF56796">
    <property type="entry name" value="Dehydroquinate synthase-like"/>
    <property type="match status" value="1"/>
</dbReference>
<dbReference type="PANTHER" id="PTHR11496">
    <property type="entry name" value="ALCOHOL DEHYDROGENASE"/>
    <property type="match status" value="1"/>
</dbReference>
<dbReference type="Proteomes" id="UP000632195">
    <property type="component" value="Unassembled WGS sequence"/>
</dbReference>
<accession>A0AA37BRX3</accession>
<evidence type="ECO:0000256" key="6">
    <source>
        <dbReference type="ARBA" id="ARBA00049496"/>
    </source>
</evidence>
<dbReference type="CDD" id="cd08190">
    <property type="entry name" value="HOT"/>
    <property type="match status" value="1"/>
</dbReference>
<evidence type="ECO:0000313" key="9">
    <source>
        <dbReference type="EMBL" id="GGM76466.1"/>
    </source>
</evidence>
<comment type="caution">
    <text evidence="9">The sequence shown here is derived from an EMBL/GenBank/DDBJ whole genome shotgun (WGS) entry which is preliminary data.</text>
</comment>
<keyword evidence="4" id="KW-0809">Transit peptide</keyword>
<dbReference type="Pfam" id="PF25137">
    <property type="entry name" value="ADH_Fe_C"/>
    <property type="match status" value="1"/>
</dbReference>
<evidence type="ECO:0000256" key="3">
    <source>
        <dbReference type="ARBA" id="ARBA00013182"/>
    </source>
</evidence>
<evidence type="ECO:0000259" key="7">
    <source>
        <dbReference type="Pfam" id="PF00465"/>
    </source>
</evidence>
<dbReference type="Pfam" id="PF00465">
    <property type="entry name" value="Fe-ADH"/>
    <property type="match status" value="1"/>
</dbReference>
<dbReference type="PANTHER" id="PTHR11496:SF83">
    <property type="entry name" value="HYDROXYACID-OXOACID TRANSHYDROGENASE, MITOCHONDRIAL"/>
    <property type="match status" value="1"/>
</dbReference>
<dbReference type="GO" id="GO:0004022">
    <property type="term" value="F:alcohol dehydrogenase (NAD+) activity"/>
    <property type="evidence" value="ECO:0007669"/>
    <property type="project" value="InterPro"/>
</dbReference>
<dbReference type="EMBL" id="BMNY01000002">
    <property type="protein sequence ID" value="GGM76466.1"/>
    <property type="molecule type" value="Genomic_DNA"/>
</dbReference>
<evidence type="ECO:0000313" key="10">
    <source>
        <dbReference type="Proteomes" id="UP000632195"/>
    </source>
</evidence>
<comment type="catalytic activity">
    <reaction evidence="1">
        <text>(S)-3-hydroxybutanoate + 2-oxoglutarate = (R)-2-hydroxyglutarate + acetoacetate</text>
        <dbReference type="Rhea" id="RHEA:23048"/>
        <dbReference type="ChEBI" id="CHEBI:11047"/>
        <dbReference type="ChEBI" id="CHEBI:13705"/>
        <dbReference type="ChEBI" id="CHEBI:15801"/>
        <dbReference type="ChEBI" id="CHEBI:16810"/>
        <dbReference type="EC" id="1.1.99.24"/>
    </reaction>
</comment>
<feature type="domain" description="Fe-containing alcohol dehydrogenase-like C-terminal" evidence="8">
    <location>
        <begin position="244"/>
        <end position="430"/>
    </location>
</feature>
<protein>
    <recommendedName>
        <fullName evidence="3">hydroxyacid-oxoacid transhydrogenase</fullName>
        <ecNumber evidence="3">1.1.99.24</ecNumber>
    </recommendedName>
</protein>
<evidence type="ECO:0000256" key="4">
    <source>
        <dbReference type="ARBA" id="ARBA00022946"/>
    </source>
</evidence>
<evidence type="ECO:0000256" key="1">
    <source>
        <dbReference type="ARBA" id="ARBA00000813"/>
    </source>
</evidence>
<evidence type="ECO:0000259" key="8">
    <source>
        <dbReference type="Pfam" id="PF25137"/>
    </source>
</evidence>
<dbReference type="FunFam" id="3.40.50.1970:FF:000003">
    <property type="entry name" value="Alcohol dehydrogenase, iron-containing"/>
    <property type="match status" value="1"/>
</dbReference>
<keyword evidence="10" id="KW-1185">Reference proteome</keyword>
<feature type="domain" description="Alcohol dehydrogenase iron-type/glycerol dehydrogenase GldA" evidence="7">
    <location>
        <begin position="25"/>
        <end position="196"/>
    </location>
</feature>
<evidence type="ECO:0000256" key="5">
    <source>
        <dbReference type="ARBA" id="ARBA00023002"/>
    </source>
</evidence>
<dbReference type="GO" id="GO:0047988">
    <property type="term" value="F:hydroxyacid-oxoacid transhydrogenase activity"/>
    <property type="evidence" value="ECO:0007669"/>
    <property type="project" value="UniProtKB-EC"/>
</dbReference>
<dbReference type="AlphaFoldDB" id="A0AA37BRX3"/>
<dbReference type="PROSITE" id="PS00913">
    <property type="entry name" value="ADH_IRON_1"/>
    <property type="match status" value="1"/>
</dbReference>
<reference evidence="9" key="2">
    <citation type="submission" date="2022-09" db="EMBL/GenBank/DDBJ databases">
        <authorList>
            <person name="Sun Q."/>
            <person name="Ohkuma M."/>
        </authorList>
    </citation>
    <scope>NUCLEOTIDE SEQUENCE</scope>
    <source>
        <strain evidence="9">JCM 13583</strain>
    </source>
</reference>
<organism evidence="9 10">
    <name type="scientific">Thermogymnomonas acidicola</name>
    <dbReference type="NCBI Taxonomy" id="399579"/>
    <lineage>
        <taxon>Archaea</taxon>
        <taxon>Methanobacteriati</taxon>
        <taxon>Thermoplasmatota</taxon>
        <taxon>Thermoplasmata</taxon>
        <taxon>Thermoplasmatales</taxon>
        <taxon>Thermogymnomonas</taxon>
    </lineage>
</organism>
<comment type="catalytic activity">
    <reaction evidence="6">
        <text>4-hydroxybutanoate + 2-oxoglutarate = (R)-2-hydroxyglutarate + succinate semialdehyde</text>
        <dbReference type="Rhea" id="RHEA:24734"/>
        <dbReference type="ChEBI" id="CHEBI:15801"/>
        <dbReference type="ChEBI" id="CHEBI:16724"/>
        <dbReference type="ChEBI" id="CHEBI:16810"/>
        <dbReference type="ChEBI" id="CHEBI:57706"/>
        <dbReference type="EC" id="1.1.99.24"/>
    </reaction>
</comment>
<gene>
    <name evidence="9" type="ORF">GCM10007108_13090</name>
</gene>
<dbReference type="Gene3D" id="1.20.1090.10">
    <property type="entry name" value="Dehydroquinate synthase-like - alpha domain"/>
    <property type="match status" value="1"/>
</dbReference>
<reference evidence="9" key="1">
    <citation type="journal article" date="2014" name="Int. J. Syst. Evol. Microbiol.">
        <title>Complete genome sequence of Corynebacterium casei LMG S-19264T (=DSM 44701T), isolated from a smear-ripened cheese.</title>
        <authorList>
            <consortium name="US DOE Joint Genome Institute (JGI-PGF)"/>
            <person name="Walter F."/>
            <person name="Albersmeier A."/>
            <person name="Kalinowski J."/>
            <person name="Ruckert C."/>
        </authorList>
    </citation>
    <scope>NUCLEOTIDE SEQUENCE</scope>
    <source>
        <strain evidence="9">JCM 13583</strain>
    </source>
</reference>
<dbReference type="InterPro" id="IPR018211">
    <property type="entry name" value="ADH_Fe_CS"/>
</dbReference>